<keyword evidence="3" id="KW-0997">Cell inner membrane</keyword>
<evidence type="ECO:0000256" key="5">
    <source>
        <dbReference type="ARBA" id="ARBA00023136"/>
    </source>
</evidence>
<evidence type="ECO:0000256" key="2">
    <source>
        <dbReference type="ARBA" id="ARBA00022475"/>
    </source>
</evidence>
<dbReference type="PANTHER" id="PTHR30606:SF9">
    <property type="entry name" value="LIPID A BIOSYNTHESIS LAUROYLTRANSFERASE"/>
    <property type="match status" value="1"/>
</dbReference>
<keyword evidence="5" id="KW-0472">Membrane</keyword>
<dbReference type="GO" id="GO:0016746">
    <property type="term" value="F:acyltransferase activity"/>
    <property type="evidence" value="ECO:0007669"/>
    <property type="project" value="UniProtKB-KW"/>
</dbReference>
<comment type="caution">
    <text evidence="8">The sequence shown here is derived from an EMBL/GenBank/DDBJ whole genome shotgun (WGS) entry which is preliminary data.</text>
</comment>
<evidence type="ECO:0000313" key="8">
    <source>
        <dbReference type="EMBL" id="OZI32006.1"/>
    </source>
</evidence>
<dbReference type="Proteomes" id="UP000216020">
    <property type="component" value="Unassembled WGS sequence"/>
</dbReference>
<evidence type="ECO:0000256" key="4">
    <source>
        <dbReference type="ARBA" id="ARBA00022679"/>
    </source>
</evidence>
<keyword evidence="2" id="KW-1003">Cell membrane</keyword>
<keyword evidence="4 8" id="KW-0808">Transferase</keyword>
<proteinExistence type="predicted"/>
<evidence type="ECO:0000256" key="6">
    <source>
        <dbReference type="ARBA" id="ARBA00023315"/>
    </source>
</evidence>
<evidence type="ECO:0000313" key="9">
    <source>
        <dbReference type="Proteomes" id="UP000216020"/>
    </source>
</evidence>
<feature type="region of interest" description="Disordered" evidence="7">
    <location>
        <begin position="1"/>
        <end position="71"/>
    </location>
</feature>
<dbReference type="PANTHER" id="PTHR30606">
    <property type="entry name" value="LIPID A BIOSYNTHESIS LAUROYL ACYLTRANSFERASE"/>
    <property type="match status" value="1"/>
</dbReference>
<protein>
    <submittedName>
        <fullName evidence="8">Acyltransferase</fullName>
    </submittedName>
</protein>
<accession>A0A261S3U6</accession>
<keyword evidence="6 8" id="KW-0012">Acyltransferase</keyword>
<organism evidence="8 9">
    <name type="scientific">Bordetella genomosp. 10</name>
    <dbReference type="NCBI Taxonomy" id="1416804"/>
    <lineage>
        <taxon>Bacteria</taxon>
        <taxon>Pseudomonadati</taxon>
        <taxon>Pseudomonadota</taxon>
        <taxon>Betaproteobacteria</taxon>
        <taxon>Burkholderiales</taxon>
        <taxon>Alcaligenaceae</taxon>
        <taxon>Bordetella</taxon>
    </lineage>
</organism>
<dbReference type="GO" id="GO:0005886">
    <property type="term" value="C:plasma membrane"/>
    <property type="evidence" value="ECO:0007669"/>
    <property type="project" value="UniProtKB-SubCell"/>
</dbReference>
<dbReference type="InterPro" id="IPR004960">
    <property type="entry name" value="LipA_acyltrans"/>
</dbReference>
<keyword evidence="9" id="KW-1185">Reference proteome</keyword>
<sequence length="364" mass="40986">MSAPGRPKRESSPGEEVAQRQEGTPINAPGRPERESSLGEEVAQRQEGSPVSAPQDKAQTAAPAPRAGKPGLKRRALEALFRWFGSVSPATRQRLGAGLTWLTLRCARRRQRIVRINLRLCFPHESEATRERWLREHFRALCQSLIDRGVLWYGSRAAIEEMVSVTRDPEFQRRVDAGEPLLLLAPHFIGLDVAATRLTMDAPTGATMYTPQRDPDVDAIVAAGRTRFNDVHLVSRRDGVRGLIRHIRESRPVYYLPDMDFGRDGAIFVPFFGVMAATVPATAQIARKWQLPVFPVLEHWDPATGHYHVEVLPALADFPGGDTVEAATARLNRELEGWVMRCPSQYYWVHRRFKTRPPGEAKFY</sequence>
<name>A0A261S3U6_9BORD</name>
<dbReference type="EMBL" id="NEVM01000005">
    <property type="protein sequence ID" value="OZI32006.1"/>
    <property type="molecule type" value="Genomic_DNA"/>
</dbReference>
<comment type="subcellular location">
    <subcellularLocation>
        <location evidence="1">Cell inner membrane</location>
    </subcellularLocation>
</comment>
<dbReference type="OrthoDB" id="9803456at2"/>
<evidence type="ECO:0000256" key="7">
    <source>
        <dbReference type="SAM" id="MobiDB-lite"/>
    </source>
</evidence>
<evidence type="ECO:0000256" key="1">
    <source>
        <dbReference type="ARBA" id="ARBA00004533"/>
    </source>
</evidence>
<dbReference type="GO" id="GO:0009247">
    <property type="term" value="P:glycolipid biosynthetic process"/>
    <property type="evidence" value="ECO:0007669"/>
    <property type="project" value="UniProtKB-ARBA"/>
</dbReference>
<dbReference type="AlphaFoldDB" id="A0A261S3U6"/>
<gene>
    <name evidence="8" type="ORF">CAL29_29640</name>
</gene>
<evidence type="ECO:0000256" key="3">
    <source>
        <dbReference type="ARBA" id="ARBA00022519"/>
    </source>
</evidence>
<reference evidence="9" key="1">
    <citation type="submission" date="2017-05" db="EMBL/GenBank/DDBJ databases">
        <title>Complete and WGS of Bordetella genogroups.</title>
        <authorList>
            <person name="Spilker T."/>
            <person name="Lipuma J."/>
        </authorList>
    </citation>
    <scope>NUCLEOTIDE SEQUENCE [LARGE SCALE GENOMIC DNA]</scope>
    <source>
        <strain evidence="9">AU16122</strain>
    </source>
</reference>
<dbReference type="CDD" id="cd07984">
    <property type="entry name" value="LPLAT_LABLAT-like"/>
    <property type="match status" value="1"/>
</dbReference>
<dbReference type="Pfam" id="PF03279">
    <property type="entry name" value="Lip_A_acyltrans"/>
    <property type="match status" value="1"/>
</dbReference>